<dbReference type="STRING" id="377629.TERTU_0473"/>
<evidence type="ECO:0008006" key="4">
    <source>
        <dbReference type="Google" id="ProtNLM"/>
    </source>
</evidence>
<dbReference type="eggNOG" id="ENOG5032MR0">
    <property type="taxonomic scope" value="Bacteria"/>
</dbReference>
<dbReference type="InterPro" id="IPR036465">
    <property type="entry name" value="vWFA_dom_sf"/>
</dbReference>
<feature type="signal peptide" evidence="1">
    <location>
        <begin position="1"/>
        <end position="28"/>
    </location>
</feature>
<dbReference type="AlphaFoldDB" id="C5BMY3"/>
<feature type="chain" id="PRO_5002948914" description="Lipoprotein" evidence="1">
    <location>
        <begin position="29"/>
        <end position="323"/>
    </location>
</feature>
<evidence type="ECO:0000313" key="3">
    <source>
        <dbReference type="Proteomes" id="UP000009080"/>
    </source>
</evidence>
<proteinExistence type="predicted"/>
<accession>C5BMY3</accession>
<reference evidence="2 3" key="1">
    <citation type="journal article" date="2009" name="PLoS ONE">
        <title>The complete genome of Teredinibacter turnerae T7901: an intracellular endosymbiont of marine wood-boring bivalves (shipworms).</title>
        <authorList>
            <person name="Yang J.C."/>
            <person name="Madupu R."/>
            <person name="Durkin A.S."/>
            <person name="Ekborg N.A."/>
            <person name="Pedamallu C.S."/>
            <person name="Hostetler J.B."/>
            <person name="Radune D."/>
            <person name="Toms B.S."/>
            <person name="Henrissat B."/>
            <person name="Coutinho P.M."/>
            <person name="Schwarz S."/>
            <person name="Field L."/>
            <person name="Trindade-Silva A.E."/>
            <person name="Soares C.A.G."/>
            <person name="Elshahawi S."/>
            <person name="Hanora A."/>
            <person name="Schmidt E.W."/>
            <person name="Haygood M.G."/>
            <person name="Posfai J."/>
            <person name="Benner J."/>
            <person name="Madinger C."/>
            <person name="Nove J."/>
            <person name="Anton B."/>
            <person name="Chaudhary K."/>
            <person name="Foster J."/>
            <person name="Holman A."/>
            <person name="Kumar S."/>
            <person name="Lessard P.A."/>
            <person name="Luyten Y.A."/>
            <person name="Slatko B."/>
            <person name="Wood N."/>
            <person name="Wu B."/>
            <person name="Teplitski M."/>
            <person name="Mougous J.D."/>
            <person name="Ward N."/>
            <person name="Eisen J.A."/>
            <person name="Badger J.H."/>
            <person name="Distel D.L."/>
        </authorList>
    </citation>
    <scope>NUCLEOTIDE SEQUENCE [LARGE SCALE GENOMIC DNA]</scope>
    <source>
        <strain evidence="3">ATCC 39867 / T7901</strain>
    </source>
</reference>
<dbReference type="Proteomes" id="UP000009080">
    <property type="component" value="Chromosome"/>
</dbReference>
<gene>
    <name evidence="2" type="ordered locus">TERTU_0473</name>
</gene>
<keyword evidence="3" id="KW-1185">Reference proteome</keyword>
<dbReference type="SUPFAM" id="SSF53300">
    <property type="entry name" value="vWA-like"/>
    <property type="match status" value="1"/>
</dbReference>
<dbReference type="OrthoDB" id="5739967at2"/>
<name>C5BMY3_TERTT</name>
<dbReference type="EMBL" id="CP001614">
    <property type="protein sequence ID" value="ACR13523.1"/>
    <property type="molecule type" value="Genomic_DNA"/>
</dbReference>
<dbReference type="HOGENOM" id="CLU_860334_0_0_6"/>
<protein>
    <recommendedName>
        <fullName evidence="4">Lipoprotein</fullName>
    </recommendedName>
</protein>
<dbReference type="Gene3D" id="3.40.50.410">
    <property type="entry name" value="von Willebrand factor, type A domain"/>
    <property type="match status" value="1"/>
</dbReference>
<keyword evidence="1" id="KW-0732">Signal</keyword>
<evidence type="ECO:0000256" key="1">
    <source>
        <dbReference type="SAM" id="SignalP"/>
    </source>
</evidence>
<evidence type="ECO:0000313" key="2">
    <source>
        <dbReference type="EMBL" id="ACR13523.1"/>
    </source>
</evidence>
<dbReference type="KEGG" id="ttu:TERTU_0473"/>
<sequence>MKNFLSHKRLLQCAAGILASLGVATASAATNIIYIIDTTGSTQPLIDDWKAEITSAETLNELTAVYPGARFGLASHLDFPMNGHAAAGEYAYKLEQQLTTNTAVFSAAVNGLVSGYGGDTPESQLEAIYQACSGAGYDLNNNGSYLDNGDIPPSNMGFVKPLPATEMTLIFHFTSPLVYHNYPEDLSYPDPGVVNRPATLAEVVDTIENECNTRFFTFVPANEPLPGMLASTFGFAAMPFSYDMQTGDALNYSLMAVGSSASENPAEILAEATDGDIKYVGPNLEGLDVAIREVMRAAADPESPCDAGEKLIILPFGSYCVPI</sequence>
<organism evidence="2 3">
    <name type="scientific">Teredinibacter turnerae (strain ATCC 39867 / T7901)</name>
    <dbReference type="NCBI Taxonomy" id="377629"/>
    <lineage>
        <taxon>Bacteria</taxon>
        <taxon>Pseudomonadati</taxon>
        <taxon>Pseudomonadota</taxon>
        <taxon>Gammaproteobacteria</taxon>
        <taxon>Cellvibrionales</taxon>
        <taxon>Cellvibrionaceae</taxon>
        <taxon>Teredinibacter</taxon>
    </lineage>
</organism>
<dbReference type="RefSeq" id="WP_015819637.1">
    <property type="nucleotide sequence ID" value="NC_012997.1"/>
</dbReference>